<keyword evidence="4" id="KW-1185">Reference proteome</keyword>
<organism evidence="3 4">
    <name type="scientific">Nocardioides panacisoli</name>
    <dbReference type="NCBI Taxonomy" id="627624"/>
    <lineage>
        <taxon>Bacteria</taxon>
        <taxon>Bacillati</taxon>
        <taxon>Actinomycetota</taxon>
        <taxon>Actinomycetes</taxon>
        <taxon>Propionibacteriales</taxon>
        <taxon>Nocardioidaceae</taxon>
        <taxon>Nocardioides</taxon>
    </lineage>
</organism>
<name>A0ABP7IYU8_9ACTN</name>
<dbReference type="GO" id="GO:0016853">
    <property type="term" value="F:isomerase activity"/>
    <property type="evidence" value="ECO:0007669"/>
    <property type="project" value="UniProtKB-KW"/>
</dbReference>
<gene>
    <name evidence="3" type="ORF">GCM10022242_34420</name>
</gene>
<dbReference type="InterPro" id="IPR017517">
    <property type="entry name" value="Maleyloyr_isom"/>
</dbReference>
<dbReference type="NCBIfam" id="TIGR03083">
    <property type="entry name" value="maleylpyruvate isomerase family mycothiol-dependent enzyme"/>
    <property type="match status" value="1"/>
</dbReference>
<evidence type="ECO:0000259" key="2">
    <source>
        <dbReference type="Pfam" id="PF11716"/>
    </source>
</evidence>
<dbReference type="InterPro" id="IPR036527">
    <property type="entry name" value="SCP2_sterol-bd_dom_sf"/>
</dbReference>
<evidence type="ECO:0000313" key="4">
    <source>
        <dbReference type="Proteomes" id="UP001501821"/>
    </source>
</evidence>
<feature type="domain" description="MDMPI C-terminal" evidence="1">
    <location>
        <begin position="177"/>
        <end position="268"/>
    </location>
</feature>
<accession>A0ABP7IYU8</accession>
<dbReference type="InterPro" id="IPR024344">
    <property type="entry name" value="MDMPI_metal-binding"/>
</dbReference>
<proteinExistence type="predicted"/>
<protein>
    <submittedName>
        <fullName evidence="3">Maleylpyruvate isomerase family mycothiol-dependent enzyme</fullName>
    </submittedName>
</protein>
<dbReference type="InterPro" id="IPR010872">
    <property type="entry name" value="MDMPI_C-term_domain"/>
</dbReference>
<dbReference type="Pfam" id="PF11716">
    <property type="entry name" value="MDMPI_N"/>
    <property type="match status" value="1"/>
</dbReference>
<dbReference type="SUPFAM" id="SSF55718">
    <property type="entry name" value="SCP-like"/>
    <property type="match status" value="1"/>
</dbReference>
<dbReference type="Pfam" id="PF07398">
    <property type="entry name" value="MDMPI_C"/>
    <property type="match status" value="1"/>
</dbReference>
<dbReference type="Gene3D" id="1.20.120.450">
    <property type="entry name" value="dinb family like domain"/>
    <property type="match status" value="1"/>
</dbReference>
<dbReference type="InterPro" id="IPR034660">
    <property type="entry name" value="DinB/YfiT-like"/>
</dbReference>
<reference evidence="4" key="1">
    <citation type="journal article" date="2019" name="Int. J. Syst. Evol. Microbiol.">
        <title>The Global Catalogue of Microorganisms (GCM) 10K type strain sequencing project: providing services to taxonomists for standard genome sequencing and annotation.</title>
        <authorList>
            <consortium name="The Broad Institute Genomics Platform"/>
            <consortium name="The Broad Institute Genome Sequencing Center for Infectious Disease"/>
            <person name="Wu L."/>
            <person name="Ma J."/>
        </authorList>
    </citation>
    <scope>NUCLEOTIDE SEQUENCE [LARGE SCALE GENOMIC DNA]</scope>
    <source>
        <strain evidence="4">JCM 16953</strain>
    </source>
</reference>
<dbReference type="RefSeq" id="WP_344777735.1">
    <property type="nucleotide sequence ID" value="NZ_BAABAH010000015.1"/>
</dbReference>
<evidence type="ECO:0000259" key="1">
    <source>
        <dbReference type="Pfam" id="PF07398"/>
    </source>
</evidence>
<evidence type="ECO:0000313" key="3">
    <source>
        <dbReference type="EMBL" id="GAA3830125.1"/>
    </source>
</evidence>
<sequence length="278" mass="29715">MNDDAGRGQDRLRQYVDTWWQAIGDFTALIDGLPESAAPMATDLPGWDVAAIVAHVAHLEHLSVGGAHDEVPGIEIGAPAHVRSMMSVFTEQGVHARRDGSMADAVAAIRRDTARRREQLAAGVPDPAAPADGVFGAIGWTWGTLLRNRPLDVWMHEQDVRRAVGLPGGMDTAPARHSADYLTESFPVVVGKRVQPPSGTSAVLEVEGSEPVAVEVDANGRAQRLPEVPAEPDVRLSTDRETFIVVAGGRRAPAEGEFRIEGDQALGQQIVEQLAVTP</sequence>
<keyword evidence="3" id="KW-0413">Isomerase</keyword>
<comment type="caution">
    <text evidence="3">The sequence shown here is derived from an EMBL/GenBank/DDBJ whole genome shotgun (WGS) entry which is preliminary data.</text>
</comment>
<dbReference type="SUPFAM" id="SSF109854">
    <property type="entry name" value="DinB/YfiT-like putative metalloenzymes"/>
    <property type="match status" value="1"/>
</dbReference>
<feature type="domain" description="Mycothiol-dependent maleylpyruvate isomerase metal-binding" evidence="2">
    <location>
        <begin position="20"/>
        <end position="161"/>
    </location>
</feature>
<dbReference type="Proteomes" id="UP001501821">
    <property type="component" value="Unassembled WGS sequence"/>
</dbReference>
<dbReference type="EMBL" id="BAABAH010000015">
    <property type="protein sequence ID" value="GAA3830125.1"/>
    <property type="molecule type" value="Genomic_DNA"/>
</dbReference>